<dbReference type="EMBL" id="CP144749">
    <property type="protein sequence ID" value="WVZ76510.1"/>
    <property type="molecule type" value="Genomic_DNA"/>
</dbReference>
<sequence>MVDAGMEVLTTEERHAKYYERNPTYLHLLDIPKGRVWKSRANRYQNAHKTAKIMSRIKDGAYWSKGPGRPTQP</sequence>
<accession>A0AAQ3WWN6</accession>
<name>A0AAQ3WWN6_PASNO</name>
<gene>
    <name evidence="1" type="ORF">U9M48_024485</name>
</gene>
<reference evidence="1 2" key="1">
    <citation type="submission" date="2024-02" db="EMBL/GenBank/DDBJ databases">
        <title>High-quality chromosome-scale genome assembly of Pensacola bahiagrass (Paspalum notatum Flugge var. saurae).</title>
        <authorList>
            <person name="Vega J.M."/>
            <person name="Podio M."/>
            <person name="Orjuela J."/>
            <person name="Siena L.A."/>
            <person name="Pessino S.C."/>
            <person name="Combes M.C."/>
            <person name="Mariac C."/>
            <person name="Albertini E."/>
            <person name="Pupilli F."/>
            <person name="Ortiz J.P.A."/>
            <person name="Leblanc O."/>
        </authorList>
    </citation>
    <scope>NUCLEOTIDE SEQUENCE [LARGE SCALE GENOMIC DNA]</scope>
    <source>
        <strain evidence="1">R1</strain>
        <tissue evidence="1">Leaf</tissue>
    </source>
</reference>
<evidence type="ECO:0000313" key="2">
    <source>
        <dbReference type="Proteomes" id="UP001341281"/>
    </source>
</evidence>
<proteinExistence type="predicted"/>
<evidence type="ECO:0000313" key="1">
    <source>
        <dbReference type="EMBL" id="WVZ76510.1"/>
    </source>
</evidence>
<organism evidence="1 2">
    <name type="scientific">Paspalum notatum var. saurae</name>
    <dbReference type="NCBI Taxonomy" id="547442"/>
    <lineage>
        <taxon>Eukaryota</taxon>
        <taxon>Viridiplantae</taxon>
        <taxon>Streptophyta</taxon>
        <taxon>Embryophyta</taxon>
        <taxon>Tracheophyta</taxon>
        <taxon>Spermatophyta</taxon>
        <taxon>Magnoliopsida</taxon>
        <taxon>Liliopsida</taxon>
        <taxon>Poales</taxon>
        <taxon>Poaceae</taxon>
        <taxon>PACMAD clade</taxon>
        <taxon>Panicoideae</taxon>
        <taxon>Andropogonodae</taxon>
        <taxon>Paspaleae</taxon>
        <taxon>Paspalinae</taxon>
        <taxon>Paspalum</taxon>
    </lineage>
</organism>
<dbReference type="Proteomes" id="UP001341281">
    <property type="component" value="Chromosome 05"/>
</dbReference>
<keyword evidence="2" id="KW-1185">Reference proteome</keyword>
<dbReference type="AlphaFoldDB" id="A0AAQ3WWN6"/>
<protein>
    <submittedName>
        <fullName evidence="1">Uncharacterized protein</fullName>
    </submittedName>
</protein>